<evidence type="ECO:0000256" key="1">
    <source>
        <dbReference type="SAM" id="Phobius"/>
    </source>
</evidence>
<dbReference type="AlphaFoldDB" id="A0A445DU05"/>
<reference evidence="2 3" key="1">
    <citation type="submission" date="2019-01" db="EMBL/GenBank/DDBJ databases">
        <title>Sequencing of cultivated peanut Arachis hypogaea provides insights into genome evolution and oil improvement.</title>
        <authorList>
            <person name="Chen X."/>
        </authorList>
    </citation>
    <scope>NUCLEOTIDE SEQUENCE [LARGE SCALE GENOMIC DNA]</scope>
    <source>
        <strain evidence="3">cv. Fuhuasheng</strain>
        <tissue evidence="2">Leaves</tissue>
    </source>
</reference>
<feature type="transmembrane region" description="Helical" evidence="1">
    <location>
        <begin position="24"/>
        <end position="46"/>
    </location>
</feature>
<sequence>MVYIERTINCLEMLLRLMLRTTRINIGVLLLCSQVSTITTKLLSLLHAL</sequence>
<comment type="caution">
    <text evidence="2">The sequence shown here is derived from an EMBL/GenBank/DDBJ whole genome shotgun (WGS) entry which is preliminary data.</text>
</comment>
<dbReference type="EMBL" id="SDMP01000003">
    <property type="protein sequence ID" value="RYR66674.1"/>
    <property type="molecule type" value="Genomic_DNA"/>
</dbReference>
<proteinExistence type="predicted"/>
<protein>
    <submittedName>
        <fullName evidence="2">Uncharacterized protein</fullName>
    </submittedName>
</protein>
<evidence type="ECO:0000313" key="2">
    <source>
        <dbReference type="EMBL" id="RYR66674.1"/>
    </source>
</evidence>
<keyword evidence="1" id="KW-1133">Transmembrane helix</keyword>
<keyword evidence="3" id="KW-1185">Reference proteome</keyword>
<organism evidence="2 3">
    <name type="scientific">Arachis hypogaea</name>
    <name type="common">Peanut</name>
    <dbReference type="NCBI Taxonomy" id="3818"/>
    <lineage>
        <taxon>Eukaryota</taxon>
        <taxon>Viridiplantae</taxon>
        <taxon>Streptophyta</taxon>
        <taxon>Embryophyta</taxon>
        <taxon>Tracheophyta</taxon>
        <taxon>Spermatophyta</taxon>
        <taxon>Magnoliopsida</taxon>
        <taxon>eudicotyledons</taxon>
        <taxon>Gunneridae</taxon>
        <taxon>Pentapetalae</taxon>
        <taxon>rosids</taxon>
        <taxon>fabids</taxon>
        <taxon>Fabales</taxon>
        <taxon>Fabaceae</taxon>
        <taxon>Papilionoideae</taxon>
        <taxon>50 kb inversion clade</taxon>
        <taxon>dalbergioids sensu lato</taxon>
        <taxon>Dalbergieae</taxon>
        <taxon>Pterocarpus clade</taxon>
        <taxon>Arachis</taxon>
    </lineage>
</organism>
<keyword evidence="1" id="KW-0472">Membrane</keyword>
<gene>
    <name evidence="2" type="ORF">Ahy_A03g012722</name>
</gene>
<keyword evidence="1" id="KW-0812">Transmembrane</keyword>
<evidence type="ECO:0000313" key="3">
    <source>
        <dbReference type="Proteomes" id="UP000289738"/>
    </source>
</evidence>
<accession>A0A445DU05</accession>
<name>A0A445DU05_ARAHY</name>
<dbReference type="Proteomes" id="UP000289738">
    <property type="component" value="Chromosome A03"/>
</dbReference>